<dbReference type="OrthoDB" id="6800016at2759"/>
<reference evidence="3" key="1">
    <citation type="submission" date="2022-03" db="EMBL/GenBank/DDBJ databases">
        <authorList>
            <person name="Sayadi A."/>
        </authorList>
    </citation>
    <scope>NUCLEOTIDE SEQUENCE</scope>
</reference>
<evidence type="ECO:0000256" key="1">
    <source>
        <dbReference type="SAM" id="Coils"/>
    </source>
</evidence>
<dbReference type="EMBL" id="CAKOFQ010009094">
    <property type="protein sequence ID" value="CAH2017033.1"/>
    <property type="molecule type" value="Genomic_DNA"/>
</dbReference>
<evidence type="ECO:0000313" key="2">
    <source>
        <dbReference type="EMBL" id="CAH2009234.1"/>
    </source>
</evidence>
<gene>
    <name evidence="2" type="ORF">ACAOBT_LOCUS30700</name>
    <name evidence="3" type="ORF">ACAOBT_LOCUS35754</name>
</gene>
<feature type="coiled-coil region" evidence="1">
    <location>
        <begin position="38"/>
        <end position="93"/>
    </location>
</feature>
<dbReference type="AlphaFoldDB" id="A0A9P0QC80"/>
<evidence type="ECO:0000313" key="4">
    <source>
        <dbReference type="Proteomes" id="UP001152888"/>
    </source>
</evidence>
<sequence>MTKNKKNERENEILEPNIQISVSEKSTKETIAKENYYLKQLSEEMERIIYQLVNENRRLQEAYDLISANIVEKESVVSTLAIVTNQLEQLEKRKSENISYSQILKQSTPKINSNNKNNNDIKSILVTSENPQHYNDTRKDLDSNINLASIEVKV</sequence>
<proteinExistence type="predicted"/>
<keyword evidence="4" id="KW-1185">Reference proteome</keyword>
<protein>
    <submittedName>
        <fullName evidence="3">Uncharacterized protein</fullName>
    </submittedName>
</protein>
<dbReference type="EMBL" id="CAKOFQ010007866">
    <property type="protein sequence ID" value="CAH2009234.1"/>
    <property type="molecule type" value="Genomic_DNA"/>
</dbReference>
<accession>A0A9P0QC80</accession>
<comment type="caution">
    <text evidence="3">The sequence shown here is derived from an EMBL/GenBank/DDBJ whole genome shotgun (WGS) entry which is preliminary data.</text>
</comment>
<dbReference type="Proteomes" id="UP001152888">
    <property type="component" value="Unassembled WGS sequence"/>
</dbReference>
<name>A0A9P0QC80_ACAOB</name>
<organism evidence="3 4">
    <name type="scientific">Acanthoscelides obtectus</name>
    <name type="common">Bean weevil</name>
    <name type="synonym">Bruchus obtectus</name>
    <dbReference type="NCBI Taxonomy" id="200917"/>
    <lineage>
        <taxon>Eukaryota</taxon>
        <taxon>Metazoa</taxon>
        <taxon>Ecdysozoa</taxon>
        <taxon>Arthropoda</taxon>
        <taxon>Hexapoda</taxon>
        <taxon>Insecta</taxon>
        <taxon>Pterygota</taxon>
        <taxon>Neoptera</taxon>
        <taxon>Endopterygota</taxon>
        <taxon>Coleoptera</taxon>
        <taxon>Polyphaga</taxon>
        <taxon>Cucujiformia</taxon>
        <taxon>Chrysomeloidea</taxon>
        <taxon>Chrysomelidae</taxon>
        <taxon>Bruchinae</taxon>
        <taxon>Bruchini</taxon>
        <taxon>Acanthoscelides</taxon>
    </lineage>
</organism>
<keyword evidence="1" id="KW-0175">Coiled coil</keyword>
<evidence type="ECO:0000313" key="3">
    <source>
        <dbReference type="EMBL" id="CAH2017033.1"/>
    </source>
</evidence>